<organism evidence="2 3">
    <name type="scientific">Anopheles culicifacies</name>
    <dbReference type="NCBI Taxonomy" id="139723"/>
    <lineage>
        <taxon>Eukaryota</taxon>
        <taxon>Metazoa</taxon>
        <taxon>Ecdysozoa</taxon>
        <taxon>Arthropoda</taxon>
        <taxon>Hexapoda</taxon>
        <taxon>Insecta</taxon>
        <taxon>Pterygota</taxon>
        <taxon>Neoptera</taxon>
        <taxon>Endopterygota</taxon>
        <taxon>Diptera</taxon>
        <taxon>Nematocera</taxon>
        <taxon>Culicoidea</taxon>
        <taxon>Culicidae</taxon>
        <taxon>Anophelinae</taxon>
        <taxon>Anopheles</taxon>
        <taxon>culicifacies species complex</taxon>
    </lineage>
</organism>
<feature type="compositionally biased region" description="Basic and acidic residues" evidence="1">
    <location>
        <begin position="859"/>
        <end position="883"/>
    </location>
</feature>
<dbReference type="STRING" id="139723.A0A182LU73"/>
<dbReference type="Proteomes" id="UP000075883">
    <property type="component" value="Unassembled WGS sequence"/>
</dbReference>
<reference evidence="3" key="1">
    <citation type="submission" date="2013-09" db="EMBL/GenBank/DDBJ databases">
        <title>The Genome Sequence of Anopheles culicifacies species A.</title>
        <authorList>
            <consortium name="The Broad Institute Genomics Platform"/>
            <person name="Neafsey D.E."/>
            <person name="Besansky N."/>
            <person name="Howell P."/>
            <person name="Walton C."/>
            <person name="Young S.K."/>
            <person name="Zeng Q."/>
            <person name="Gargeya S."/>
            <person name="Fitzgerald M."/>
            <person name="Haas B."/>
            <person name="Abouelleil A."/>
            <person name="Allen A.W."/>
            <person name="Alvarado L."/>
            <person name="Arachchi H.M."/>
            <person name="Berlin A.M."/>
            <person name="Chapman S.B."/>
            <person name="Gainer-Dewar J."/>
            <person name="Goldberg J."/>
            <person name="Griggs A."/>
            <person name="Gujja S."/>
            <person name="Hansen M."/>
            <person name="Howarth C."/>
            <person name="Imamovic A."/>
            <person name="Ireland A."/>
            <person name="Larimer J."/>
            <person name="McCowan C."/>
            <person name="Murphy C."/>
            <person name="Pearson M."/>
            <person name="Poon T.W."/>
            <person name="Priest M."/>
            <person name="Roberts A."/>
            <person name="Saif S."/>
            <person name="Shea T."/>
            <person name="Sisk P."/>
            <person name="Sykes S."/>
            <person name="Wortman J."/>
            <person name="Nusbaum C."/>
            <person name="Birren B."/>
        </authorList>
    </citation>
    <scope>NUCLEOTIDE SEQUENCE [LARGE SCALE GENOMIC DNA]</scope>
    <source>
        <strain evidence="3">A-37</strain>
    </source>
</reference>
<feature type="region of interest" description="Disordered" evidence="1">
    <location>
        <begin position="606"/>
        <end position="639"/>
    </location>
</feature>
<evidence type="ECO:0000256" key="1">
    <source>
        <dbReference type="SAM" id="MobiDB-lite"/>
    </source>
</evidence>
<feature type="compositionally biased region" description="Polar residues" evidence="1">
    <location>
        <begin position="418"/>
        <end position="427"/>
    </location>
</feature>
<dbReference type="EnsemblMetazoa" id="ACUA002076-RA">
    <property type="protein sequence ID" value="ACUA002076-PA"/>
    <property type="gene ID" value="ACUA002076"/>
</dbReference>
<feature type="region of interest" description="Disordered" evidence="1">
    <location>
        <begin position="90"/>
        <end position="119"/>
    </location>
</feature>
<feature type="region of interest" description="Disordered" evidence="1">
    <location>
        <begin position="1242"/>
        <end position="1385"/>
    </location>
</feature>
<feature type="compositionally biased region" description="Polar residues" evidence="1">
    <location>
        <begin position="916"/>
        <end position="927"/>
    </location>
</feature>
<feature type="compositionally biased region" description="Polar residues" evidence="1">
    <location>
        <begin position="664"/>
        <end position="678"/>
    </location>
</feature>
<feature type="compositionally biased region" description="Basic residues" evidence="1">
    <location>
        <begin position="1296"/>
        <end position="1307"/>
    </location>
</feature>
<feature type="compositionally biased region" description="Acidic residues" evidence="1">
    <location>
        <begin position="1435"/>
        <end position="1445"/>
    </location>
</feature>
<feature type="compositionally biased region" description="Polar residues" evidence="1">
    <location>
        <begin position="1143"/>
        <end position="1156"/>
    </location>
</feature>
<evidence type="ECO:0008006" key="4">
    <source>
        <dbReference type="Google" id="ProtNLM"/>
    </source>
</evidence>
<feature type="region of interest" description="Disordered" evidence="1">
    <location>
        <begin position="652"/>
        <end position="821"/>
    </location>
</feature>
<feature type="compositionally biased region" description="Basic and acidic residues" evidence="1">
    <location>
        <begin position="307"/>
        <end position="316"/>
    </location>
</feature>
<feature type="compositionally biased region" description="Polar residues" evidence="1">
    <location>
        <begin position="260"/>
        <end position="270"/>
    </location>
</feature>
<feature type="compositionally biased region" description="Polar residues" evidence="1">
    <location>
        <begin position="221"/>
        <end position="236"/>
    </location>
</feature>
<sequence length="1601" mass="174349">MCVLGALTPEQLRQRIPNWSLESDGQLLQYMVSIAKNIENLCSKTRDDLDSLILKVKQSELALSNATNQFSAVEQVKFVENRVEEDDESFYGLRRRRQQVDEPRKGPEQEQGDERTPDDLIQLAVERSVEGMYQAYDKYALPISDSESSDDEFTPTSRRTIMQALPTLLTSKRPLPHVIGSEEWQNNWHVGLNWETGSDSDRKEEYSDSPSETDDGGMFPSQPNSKQHTPSESESSIWGPEGRKRAPSLDPSITGDDGSSIYSFASSSKVPRTLPIRHTVPGRGLSSEVTRLKPPNLFPEEPPAEVGRQRGDRGLFDDSPEEDEPMPTPTPQPRQTAPLNDTTANTFFKGNTQPPARKLVNLFDDEPPEPSQDTPAVPERRKTVNLFIESEDEEEEIRENVRNNNRTPAIDDRDSKQSTKQRASALTNPKAIPNLVDELNNNLRKRNGPSGPEKSRAVAAENVRDRPALVNNKRPEANLFDDEPPEDKFDQLFQAANVSVKPNARSTDVPVAQVTTPAVKDKIIVNLFAEDDEDDYGGIVVGSNETKSQPKSPQQGTPIIPGRMMLPKPAERLPVPKKKSIFDESESEEDADAVLFGAPATVPPIVTTIPKAAPKPVKSIFSDSSEAEDDDDEALFGKSSSILKDKLDALKKNGGTAGVDKETNSSSKTVGNSTSKSKSLFDEDSDDEQSSSKDHTLFGSASKPEIASVIKTTKNAPRVSLFDDEPPSDDEDALFGKSVPQKAIPQPRLNRVEDITKQSATLDEPETRETDTRNNTVAQQPTPKDELFTNAQPSESAPKQTPATIISQPASKAVPIDPTNIRSMILKKSIFNSDSESEEDDSMFDTLPRSVDIANAVSTKDEPSVTKDENKISPTKGETRQEQDAPTVEIKANIEEDTKSNNEQNEENSSEAKSNDVIQTNSQSMNHAVQKEFNNVDRLAVDPLIDEGSTSKNENGNETSTDSKMDGSEENDELSHTKPCEEMESSRPTLEASLSSNNVVTVSETIANERSENLDQTHVEPPEFEEKPPLEVKSATGIMIANDIDYYLHTNEPAKSEDSKLSNASESAVEEPPPIASITPPSAKSEPKSALTFSPIGLFDDVPPPDDGDETDDATTQRPDSQTIDSGESAMPSIMDETVAYPTESQSLNFIPSTSGAGDGGNRSRYLFDDEPPPDEADNTRAKSNFGDAAVGRISSSVSKGLFDNVAPSSLPPMVEDSRLDSGKPSRMKINKLNTKISINVAALLPGARRSPGNVSSSPEKIHSILNDSATPPEDKKPTQSGSVASSEKLTGLNKGRARIPTKRKPPSRQQLRAGTGTSALQNSPSEEEGIQTDTKKSTADDRIVVGSEGKIEHIEAGLPETSFPPQNHLSSSVKTQQSVLKRNEDPFVDRLSASVRNPSKRSVLVPDGTEATKPLAVVSDQKTTAKPSTKSIFDDSDSNCEDNDMFSSKLPSTAVPVRKPTPVQEPLARQQPNVGVGVGASRSIFFSDDDEANGDDEDDLFGPKVSSIAGQLKSKGADASTTRMGAKIERKGLFDDDDDGSDDDDDLFGSKSRTITKVNSHQQPVEQSKPTNRSLPIITKPITTTTRTGDDPLADLLADS</sequence>
<feature type="compositionally biased region" description="Basic and acidic residues" evidence="1">
    <location>
        <begin position="1007"/>
        <end position="1030"/>
    </location>
</feature>
<feature type="compositionally biased region" description="Polar residues" evidence="1">
    <location>
        <begin position="986"/>
        <end position="1006"/>
    </location>
</feature>
<feature type="compositionally biased region" description="Acidic residues" evidence="1">
    <location>
        <begin position="722"/>
        <end position="733"/>
    </location>
</feature>
<evidence type="ECO:0000313" key="3">
    <source>
        <dbReference type="Proteomes" id="UP000075883"/>
    </source>
</evidence>
<feature type="compositionally biased region" description="Polar residues" evidence="1">
    <location>
        <begin position="948"/>
        <end position="960"/>
    </location>
</feature>
<keyword evidence="3" id="KW-1185">Reference proteome</keyword>
<feature type="region of interest" description="Disordered" evidence="1">
    <location>
        <begin position="442"/>
        <end position="485"/>
    </location>
</feature>
<feature type="compositionally biased region" description="Polar residues" evidence="1">
    <location>
        <begin position="1279"/>
        <end position="1289"/>
    </location>
</feature>
<feature type="region of interest" description="Disordered" evidence="1">
    <location>
        <begin position="535"/>
        <end position="592"/>
    </location>
</feature>
<feature type="compositionally biased region" description="Low complexity" evidence="1">
    <location>
        <begin position="1577"/>
        <end position="1588"/>
    </location>
</feature>
<feature type="region of interest" description="Disordered" evidence="1">
    <location>
        <begin position="192"/>
        <end position="430"/>
    </location>
</feature>
<feature type="compositionally biased region" description="Polar residues" evidence="1">
    <location>
        <begin position="1364"/>
        <end position="1381"/>
    </location>
</feature>
<protein>
    <recommendedName>
        <fullName evidence="4">FAM21/CAPZIP domain-containing protein</fullName>
    </recommendedName>
</protein>
<feature type="compositionally biased region" description="Acidic residues" evidence="1">
    <location>
        <begin position="1488"/>
        <end position="1501"/>
    </location>
</feature>
<feature type="compositionally biased region" description="Polar residues" evidence="1">
    <location>
        <begin position="789"/>
        <end position="810"/>
    </location>
</feature>
<feature type="compositionally biased region" description="Basic and acidic residues" evidence="1">
    <location>
        <begin position="961"/>
        <end position="985"/>
    </location>
</feature>
<accession>A0A182LU73</accession>
<feature type="compositionally biased region" description="Acidic residues" evidence="1">
    <location>
        <begin position="1103"/>
        <end position="1113"/>
    </location>
</feature>
<feature type="region of interest" description="Disordered" evidence="1">
    <location>
        <begin position="830"/>
        <end position="849"/>
    </location>
</feature>
<evidence type="ECO:0000313" key="2">
    <source>
        <dbReference type="EnsemblMetazoa" id="ACUA002076-PA"/>
    </source>
</evidence>
<feature type="compositionally biased region" description="Polar residues" evidence="1">
    <location>
        <begin position="543"/>
        <end position="557"/>
    </location>
</feature>
<reference evidence="2" key="2">
    <citation type="submission" date="2020-05" db="UniProtKB">
        <authorList>
            <consortium name="EnsemblMetazoa"/>
        </authorList>
    </citation>
    <scope>IDENTIFICATION</scope>
    <source>
        <strain evidence="2">A-37</strain>
    </source>
</reference>
<proteinExistence type="predicted"/>
<feature type="compositionally biased region" description="Polar residues" evidence="1">
    <location>
        <begin position="1114"/>
        <end position="1126"/>
    </location>
</feature>
<feature type="region of interest" description="Disordered" evidence="1">
    <location>
        <begin position="1415"/>
        <end position="1601"/>
    </location>
</feature>
<dbReference type="VEuPathDB" id="VectorBase:ACUA002076"/>
<feature type="compositionally biased region" description="Basic and acidic residues" evidence="1">
    <location>
        <begin position="98"/>
        <end position="118"/>
    </location>
</feature>
<name>A0A182LU73_9DIPT</name>
<feature type="compositionally biased region" description="Polar residues" evidence="1">
    <location>
        <begin position="1421"/>
        <end position="1432"/>
    </location>
</feature>
<feature type="compositionally biased region" description="Polar residues" evidence="1">
    <location>
        <begin position="1552"/>
        <end position="1575"/>
    </location>
</feature>
<feature type="compositionally biased region" description="Basic and acidic residues" evidence="1">
    <location>
        <begin position="1334"/>
        <end position="1356"/>
    </location>
</feature>
<feature type="compositionally biased region" description="Acidic residues" evidence="1">
    <location>
        <begin position="583"/>
        <end position="592"/>
    </location>
</feature>
<dbReference type="EMBL" id="AXCM01001018">
    <property type="status" value="NOT_ANNOTATED_CDS"/>
    <property type="molecule type" value="Genomic_DNA"/>
</dbReference>
<feature type="compositionally biased region" description="Acidic residues" evidence="1">
    <location>
        <begin position="1536"/>
        <end position="1548"/>
    </location>
</feature>
<feature type="compositionally biased region" description="Polar residues" evidence="1">
    <location>
        <begin position="339"/>
        <end position="354"/>
    </location>
</feature>
<feature type="compositionally biased region" description="Polar residues" evidence="1">
    <location>
        <begin position="773"/>
        <end position="782"/>
    </location>
</feature>
<feature type="compositionally biased region" description="Acidic residues" evidence="1">
    <location>
        <begin position="625"/>
        <end position="634"/>
    </location>
</feature>
<feature type="region of interest" description="Disordered" evidence="1">
    <location>
        <begin position="854"/>
        <end position="1031"/>
    </location>
</feature>
<feature type="compositionally biased region" description="Polar residues" evidence="1">
    <location>
        <begin position="1308"/>
        <end position="1325"/>
    </location>
</feature>
<feature type="region of interest" description="Disordered" evidence="1">
    <location>
        <begin position="1051"/>
        <end position="1229"/>
    </location>
</feature>